<feature type="region of interest" description="Disordered" evidence="1">
    <location>
        <begin position="96"/>
        <end position="115"/>
    </location>
</feature>
<protein>
    <submittedName>
        <fullName evidence="2">Uncharacterized protein</fullName>
    </submittedName>
</protein>
<organism evidence="2 3">
    <name type="scientific">Athelia psychrophila</name>
    <dbReference type="NCBI Taxonomy" id="1759441"/>
    <lineage>
        <taxon>Eukaryota</taxon>
        <taxon>Fungi</taxon>
        <taxon>Dikarya</taxon>
        <taxon>Basidiomycota</taxon>
        <taxon>Agaricomycotina</taxon>
        <taxon>Agaricomycetes</taxon>
        <taxon>Agaricomycetidae</taxon>
        <taxon>Atheliales</taxon>
        <taxon>Atheliaceae</taxon>
        <taxon>Athelia</taxon>
    </lineage>
</organism>
<dbReference type="Proteomes" id="UP000076532">
    <property type="component" value="Unassembled WGS sequence"/>
</dbReference>
<dbReference type="AlphaFoldDB" id="A0A165WRY7"/>
<gene>
    <name evidence="2" type="ORF">FIBSPDRAFT_939280</name>
</gene>
<keyword evidence="3" id="KW-1185">Reference proteome</keyword>
<evidence type="ECO:0000313" key="2">
    <source>
        <dbReference type="EMBL" id="KZP07855.1"/>
    </source>
</evidence>
<proteinExistence type="predicted"/>
<sequence length="167" mass="18373">MTVTARSIQERYQNSHFIGHQAAHLAVHDGRTEADLSVSVPAGSGRISLMLACAVNARLCMRSRPRLTLAWTRVRSQNEAKVGRRTQACVERNSALSQNAAQSRDHGGRAQPQTRTRITEQKINAPSFRLASAPGKIGSKLFASPVMTRQREIGLDVQGSFDHDQSR</sequence>
<accession>A0A165WRY7</accession>
<evidence type="ECO:0000256" key="1">
    <source>
        <dbReference type="SAM" id="MobiDB-lite"/>
    </source>
</evidence>
<dbReference type="EMBL" id="KV417738">
    <property type="protein sequence ID" value="KZP07855.1"/>
    <property type="molecule type" value="Genomic_DNA"/>
</dbReference>
<reference evidence="2 3" key="1">
    <citation type="journal article" date="2016" name="Mol. Biol. Evol.">
        <title>Comparative Genomics of Early-Diverging Mushroom-Forming Fungi Provides Insights into the Origins of Lignocellulose Decay Capabilities.</title>
        <authorList>
            <person name="Nagy L.G."/>
            <person name="Riley R."/>
            <person name="Tritt A."/>
            <person name="Adam C."/>
            <person name="Daum C."/>
            <person name="Floudas D."/>
            <person name="Sun H."/>
            <person name="Yadav J.S."/>
            <person name="Pangilinan J."/>
            <person name="Larsson K.H."/>
            <person name="Matsuura K."/>
            <person name="Barry K."/>
            <person name="Labutti K."/>
            <person name="Kuo R."/>
            <person name="Ohm R.A."/>
            <person name="Bhattacharya S.S."/>
            <person name="Shirouzu T."/>
            <person name="Yoshinaga Y."/>
            <person name="Martin F.M."/>
            <person name="Grigoriev I.V."/>
            <person name="Hibbett D.S."/>
        </authorList>
    </citation>
    <scope>NUCLEOTIDE SEQUENCE [LARGE SCALE GENOMIC DNA]</scope>
    <source>
        <strain evidence="2 3">CBS 109695</strain>
    </source>
</reference>
<evidence type="ECO:0000313" key="3">
    <source>
        <dbReference type="Proteomes" id="UP000076532"/>
    </source>
</evidence>
<name>A0A165WRY7_9AGAM</name>